<evidence type="ECO:0000313" key="2">
    <source>
        <dbReference type="Proteomes" id="UP000064201"/>
    </source>
</evidence>
<reference evidence="1 2" key="1">
    <citation type="submission" date="2015-04" db="EMBL/GenBank/DDBJ databases">
        <title>Complete Sequence for the Genome of the Thioalkalivibrio versutus D301.</title>
        <authorList>
            <person name="Mu T."/>
            <person name="Zhou J."/>
            <person name="Xu X."/>
        </authorList>
    </citation>
    <scope>NUCLEOTIDE SEQUENCE [LARGE SCALE GENOMIC DNA]</scope>
    <source>
        <strain evidence="1 2">D301</strain>
    </source>
</reference>
<name>A0A0G3GA68_9GAMM</name>
<organism evidence="1 2">
    <name type="scientific">Thioalkalivibrio versutus</name>
    <dbReference type="NCBI Taxonomy" id="106634"/>
    <lineage>
        <taxon>Bacteria</taxon>
        <taxon>Pseudomonadati</taxon>
        <taxon>Pseudomonadota</taxon>
        <taxon>Gammaproteobacteria</taxon>
        <taxon>Chromatiales</taxon>
        <taxon>Ectothiorhodospiraceae</taxon>
        <taxon>Thioalkalivibrio</taxon>
    </lineage>
</organism>
<keyword evidence="2" id="KW-1185">Reference proteome</keyword>
<dbReference type="PATRIC" id="fig|106634.4.peg.1350"/>
<proteinExistence type="predicted"/>
<dbReference type="EMBL" id="CP011367">
    <property type="protein sequence ID" value="AKJ96447.1"/>
    <property type="molecule type" value="Genomic_DNA"/>
</dbReference>
<dbReference type="KEGG" id="tvr:TVD_06600"/>
<accession>A0A0G3GA68</accession>
<gene>
    <name evidence="1" type="ORF">TVD_06600</name>
</gene>
<protein>
    <submittedName>
        <fullName evidence="1">Uncharacterized protein</fullName>
    </submittedName>
</protein>
<dbReference type="AlphaFoldDB" id="A0A0G3GA68"/>
<dbReference type="Proteomes" id="UP000064201">
    <property type="component" value="Chromosome"/>
</dbReference>
<evidence type="ECO:0000313" key="1">
    <source>
        <dbReference type="EMBL" id="AKJ96447.1"/>
    </source>
</evidence>
<sequence length="104" mass="11365">MRDPSATVWVVTGPAAWRWAHERINGNGYTWNGPESTQLVVVAPVDDDPTAMDWRGIAGHDPVLLVRVGDVDGAFLRALVEALMRDGVRRVLGQDGTLFEAVRA</sequence>